<accession>A0A8E2DYN9</accession>
<keyword evidence="3" id="KW-1185">Reference proteome</keyword>
<feature type="region of interest" description="Disordered" evidence="1">
    <location>
        <begin position="103"/>
        <end position="147"/>
    </location>
</feature>
<reference evidence="2 3" key="1">
    <citation type="journal article" date="2016" name="Nat. Commun.">
        <title>Ectomycorrhizal ecology is imprinted in the genome of the dominant symbiotic fungus Cenococcum geophilum.</title>
        <authorList>
            <consortium name="DOE Joint Genome Institute"/>
            <person name="Peter M."/>
            <person name="Kohler A."/>
            <person name="Ohm R.A."/>
            <person name="Kuo A."/>
            <person name="Krutzmann J."/>
            <person name="Morin E."/>
            <person name="Arend M."/>
            <person name="Barry K.W."/>
            <person name="Binder M."/>
            <person name="Choi C."/>
            <person name="Clum A."/>
            <person name="Copeland A."/>
            <person name="Grisel N."/>
            <person name="Haridas S."/>
            <person name="Kipfer T."/>
            <person name="LaButti K."/>
            <person name="Lindquist E."/>
            <person name="Lipzen A."/>
            <person name="Maire R."/>
            <person name="Meier B."/>
            <person name="Mihaltcheva S."/>
            <person name="Molinier V."/>
            <person name="Murat C."/>
            <person name="Poggeler S."/>
            <person name="Quandt C.A."/>
            <person name="Sperisen C."/>
            <person name="Tritt A."/>
            <person name="Tisserant E."/>
            <person name="Crous P.W."/>
            <person name="Henrissat B."/>
            <person name="Nehls U."/>
            <person name="Egli S."/>
            <person name="Spatafora J.W."/>
            <person name="Grigoriev I.V."/>
            <person name="Martin F.M."/>
        </authorList>
    </citation>
    <scope>NUCLEOTIDE SEQUENCE [LARGE SCALE GENOMIC DNA]</scope>
    <source>
        <strain evidence="2 3">CBS 459.81</strain>
    </source>
</reference>
<sequence length="812" mass="89420">MARRGHDRELYDGDGPPTSGPVPLAGLIKFKSNRNKGNKAWRPLAPSDLDDDGHGLEDQTLADQGLAEPFSTDNRNYNERPQPHPESSAEKASVFNLPSLQTDFSESPLLRRQGPSSGFSAAEPIPTTTMFQRKDSEDISPTDTRNSTNDEIIQVFGHRLPDPIHLQQVTGNTDGEVTFIAHPNRDVSAHQWSAPSFQWVNIGQFSHFRRKVEGQLASDRLRGQTVGMRVPQNTLKYFKAIAEQRQVLAIEQSRQPQPSQRLNESSLSQVRANSQNNFSPRRPTLAESDHFESLSSASGPLYGDRLPTLGNLAFARGAKIAQQSSAAVTPLIRTVSNVPPEDPFVTTTRFPQQLNLPPVLTAAATPTIREAPGPSRLPGMDFNFEFPLRSTIQRETDSPQQSTDDDARREFYVRCEKERIRQDLWPQERQANLRDISVGEDAASSLKSPSDRQELLSRFLPLNSPDLERLKERLVELGTQAEQRGGIEAGNNLVAIPDVRASAITSRTPAFPPGFENTALPPTLTRQPSTLNANAPLYNRPNFTNNPTRPLISTDSPHPSHMTAPTANLRVSDPDTIHASHIPEISTGLGHQRPTPQTFKGPFFADTMPTAYAPTTPLALHLTEVEKLQMWWTDGQRPARQQEYYKSIMSTATANARAYARGSGLSRAPGSAIALRGGDVPAQNPVNRLLVPVYENLREYADEARDPSHQRDYFTRVYTAPPQYAIDQSANGNNSFFGEDFGTPPARFGRDPRFSGFERFESMYNSGGRGTTGMGRRDFSGMGSGGMGGGLMRGVGVDVGFGGGMQGPWNHS</sequence>
<feature type="region of interest" description="Disordered" evidence="1">
    <location>
        <begin position="251"/>
        <end position="294"/>
    </location>
</feature>
<name>A0A8E2DYN9_9PEZI</name>
<feature type="region of interest" description="Disordered" evidence="1">
    <location>
        <begin position="1"/>
        <end position="91"/>
    </location>
</feature>
<protein>
    <submittedName>
        <fullName evidence="2">Uncharacterized protein</fullName>
    </submittedName>
</protein>
<feature type="compositionally biased region" description="Basic and acidic residues" evidence="1">
    <location>
        <begin position="1"/>
        <end position="11"/>
    </location>
</feature>
<evidence type="ECO:0000256" key="1">
    <source>
        <dbReference type="SAM" id="MobiDB-lite"/>
    </source>
</evidence>
<evidence type="ECO:0000313" key="2">
    <source>
        <dbReference type="EMBL" id="OCK74197.1"/>
    </source>
</evidence>
<dbReference type="EMBL" id="KV745533">
    <property type="protein sequence ID" value="OCK74197.1"/>
    <property type="molecule type" value="Genomic_DNA"/>
</dbReference>
<proteinExistence type="predicted"/>
<feature type="compositionally biased region" description="Polar residues" evidence="1">
    <location>
        <begin position="252"/>
        <end position="279"/>
    </location>
</feature>
<dbReference type="OrthoDB" id="10251048at2759"/>
<gene>
    <name evidence="2" type="ORF">K432DRAFT_363915</name>
</gene>
<dbReference type="Proteomes" id="UP000250266">
    <property type="component" value="Unassembled WGS sequence"/>
</dbReference>
<feature type="compositionally biased region" description="Basic and acidic residues" evidence="1">
    <location>
        <begin position="76"/>
        <end position="89"/>
    </location>
</feature>
<dbReference type="AlphaFoldDB" id="A0A8E2DYN9"/>
<evidence type="ECO:0000313" key="3">
    <source>
        <dbReference type="Proteomes" id="UP000250266"/>
    </source>
</evidence>
<organism evidence="2 3">
    <name type="scientific">Lepidopterella palustris CBS 459.81</name>
    <dbReference type="NCBI Taxonomy" id="1314670"/>
    <lineage>
        <taxon>Eukaryota</taxon>
        <taxon>Fungi</taxon>
        <taxon>Dikarya</taxon>
        <taxon>Ascomycota</taxon>
        <taxon>Pezizomycotina</taxon>
        <taxon>Dothideomycetes</taxon>
        <taxon>Pleosporomycetidae</taxon>
        <taxon>Mytilinidiales</taxon>
        <taxon>Argynnaceae</taxon>
        <taxon>Lepidopterella</taxon>
    </lineage>
</organism>